<evidence type="ECO:0000256" key="6">
    <source>
        <dbReference type="ARBA" id="ARBA00023015"/>
    </source>
</evidence>
<dbReference type="SMART" id="SM00692">
    <property type="entry name" value="DM3"/>
    <property type="match status" value="1"/>
</dbReference>
<evidence type="ECO:0000259" key="14">
    <source>
        <dbReference type="PROSITE" id="PS50950"/>
    </source>
</evidence>
<evidence type="ECO:0000256" key="13">
    <source>
        <dbReference type="SAM" id="MobiDB-lite"/>
    </source>
</evidence>
<evidence type="ECO:0000256" key="2">
    <source>
        <dbReference type="ARBA" id="ARBA00006177"/>
    </source>
</evidence>
<dbReference type="OrthoDB" id="7312725at2759"/>
<gene>
    <name evidence="17" type="primary">LOC114344050</name>
</gene>
<keyword evidence="9" id="KW-0804">Transcription</keyword>
<dbReference type="InterPro" id="IPR026516">
    <property type="entry name" value="THAP1/10"/>
</dbReference>
<keyword evidence="8 12" id="KW-0238">DNA-binding</keyword>
<evidence type="ECO:0000256" key="4">
    <source>
        <dbReference type="ARBA" id="ARBA00022771"/>
    </source>
</evidence>
<dbReference type="GO" id="GO:0005654">
    <property type="term" value="C:nucleoplasm"/>
    <property type="evidence" value="ECO:0007669"/>
    <property type="project" value="UniProtKB-SubCell"/>
</dbReference>
<evidence type="ECO:0000256" key="8">
    <source>
        <dbReference type="ARBA" id="ARBA00023125"/>
    </source>
</evidence>
<dbReference type="PROSITE" id="PS50950">
    <property type="entry name" value="ZF_THAP"/>
    <property type="match status" value="1"/>
</dbReference>
<keyword evidence="16" id="KW-1185">Reference proteome</keyword>
<organism evidence="17">
    <name type="scientific">Diabrotica virgifera virgifera</name>
    <name type="common">western corn rootworm</name>
    <dbReference type="NCBI Taxonomy" id="50390"/>
    <lineage>
        <taxon>Eukaryota</taxon>
        <taxon>Metazoa</taxon>
        <taxon>Ecdysozoa</taxon>
        <taxon>Arthropoda</taxon>
        <taxon>Hexapoda</taxon>
        <taxon>Insecta</taxon>
        <taxon>Pterygota</taxon>
        <taxon>Neoptera</taxon>
        <taxon>Endopterygota</taxon>
        <taxon>Coleoptera</taxon>
        <taxon>Polyphaga</taxon>
        <taxon>Cucujiformia</taxon>
        <taxon>Chrysomeloidea</taxon>
        <taxon>Chrysomelidae</taxon>
        <taxon>Galerucinae</taxon>
        <taxon>Diabroticina</taxon>
        <taxon>Diabroticites</taxon>
        <taxon>Diabrotica</taxon>
    </lineage>
</organism>
<dbReference type="PANTHER" id="PTHR46600:SF1">
    <property type="entry name" value="THAP DOMAIN-CONTAINING PROTEIN 1"/>
    <property type="match status" value="1"/>
</dbReference>
<evidence type="ECO:0000256" key="12">
    <source>
        <dbReference type="PROSITE-ProRule" id="PRU00309"/>
    </source>
</evidence>
<evidence type="ECO:0000313" key="15">
    <source>
        <dbReference type="EnsemblMetazoa" id="XP_028150706.1"/>
    </source>
</evidence>
<dbReference type="Proteomes" id="UP001652700">
    <property type="component" value="Unplaced"/>
</dbReference>
<accession>A0A6P7GLA3</accession>
<feature type="domain" description="THAP-type" evidence="14">
    <location>
        <begin position="1"/>
        <end position="78"/>
    </location>
</feature>
<keyword evidence="3" id="KW-0479">Metal-binding</keyword>
<keyword evidence="6" id="KW-0805">Transcription regulation</keyword>
<comment type="subcellular location">
    <subcellularLocation>
        <location evidence="1">Nucleus</location>
        <location evidence="1">Nucleoplasm</location>
    </subcellularLocation>
</comment>
<dbReference type="Gene3D" id="6.20.210.20">
    <property type="entry name" value="THAP domain"/>
    <property type="match status" value="1"/>
</dbReference>
<evidence type="ECO:0000256" key="5">
    <source>
        <dbReference type="ARBA" id="ARBA00022833"/>
    </source>
</evidence>
<keyword evidence="10" id="KW-0539">Nucleus</keyword>
<dbReference type="SUPFAM" id="SSF57716">
    <property type="entry name" value="Glucocorticoid receptor-like (DNA-binding domain)"/>
    <property type="match status" value="1"/>
</dbReference>
<dbReference type="InParanoid" id="A0A6P7GLA3"/>
<evidence type="ECO:0000256" key="11">
    <source>
        <dbReference type="ARBA" id="ARBA00023306"/>
    </source>
</evidence>
<reference evidence="17" key="1">
    <citation type="submission" date="2025-04" db="UniProtKB">
        <authorList>
            <consortium name="RefSeq"/>
        </authorList>
    </citation>
    <scope>IDENTIFICATION</scope>
    <source>
        <tissue evidence="17">Whole insect</tissue>
    </source>
</reference>
<comment type="similarity">
    <text evidence="2">Belongs to the THAP1 family.</text>
</comment>
<dbReference type="GO" id="GO:0008270">
    <property type="term" value="F:zinc ion binding"/>
    <property type="evidence" value="ECO:0007669"/>
    <property type="project" value="UniProtKB-KW"/>
</dbReference>
<evidence type="ECO:0000256" key="7">
    <source>
        <dbReference type="ARBA" id="ARBA00023054"/>
    </source>
</evidence>
<evidence type="ECO:0000256" key="9">
    <source>
        <dbReference type="ARBA" id="ARBA00023163"/>
    </source>
</evidence>
<evidence type="ECO:0000256" key="3">
    <source>
        <dbReference type="ARBA" id="ARBA00022723"/>
    </source>
</evidence>
<reference evidence="15" key="2">
    <citation type="submission" date="2025-05" db="UniProtKB">
        <authorList>
            <consortium name="EnsemblMetazoa"/>
        </authorList>
    </citation>
    <scope>IDENTIFICATION</scope>
</reference>
<dbReference type="EnsemblMetazoa" id="XM_028294905.2">
    <property type="protein sequence ID" value="XP_028150706.1"/>
    <property type="gene ID" value="LOC114344050"/>
</dbReference>
<evidence type="ECO:0000256" key="1">
    <source>
        <dbReference type="ARBA" id="ARBA00004642"/>
    </source>
</evidence>
<keyword evidence="7" id="KW-0175">Coiled coil</keyword>
<evidence type="ECO:0000313" key="16">
    <source>
        <dbReference type="Proteomes" id="UP001652700"/>
    </source>
</evidence>
<evidence type="ECO:0000313" key="17">
    <source>
        <dbReference type="RefSeq" id="XP_028150706.1"/>
    </source>
</evidence>
<dbReference type="GeneID" id="114344050"/>
<dbReference type="RefSeq" id="XP_028150706.1">
    <property type="nucleotide sequence ID" value="XM_028294905.1"/>
</dbReference>
<dbReference type="AlphaFoldDB" id="A0A6P7GLA3"/>
<feature type="region of interest" description="Disordered" evidence="13">
    <location>
        <begin position="163"/>
        <end position="196"/>
    </location>
</feature>
<name>A0A6P7GLA3_DIAVI</name>
<proteinExistence type="inferred from homology"/>
<protein>
    <submittedName>
        <fullName evidence="17">Uncharacterized protein LOC114344050 isoform X1</fullName>
    </submittedName>
</protein>
<dbReference type="SMART" id="SM00980">
    <property type="entry name" value="THAP"/>
    <property type="match status" value="1"/>
</dbReference>
<evidence type="ECO:0000256" key="10">
    <source>
        <dbReference type="ARBA" id="ARBA00023242"/>
    </source>
</evidence>
<sequence length="322" mass="36988">MVNSCCVCGIESSSVYGDRSFHKFPKLEEIRNKWINAIGKTISFNHAFICSEHFHPKDFINFFAKRRMLQRDSVPSLNLSKSVKIKQEEIQAPGEMLNESVVEQSCSDDNNYSSISNHDEASTSEFCNTSQIKIEPLPEFINPSQVKIEPEALLEVILNENADSDPLINNDEPSEDDDNLSTNDRKRPLDPNDDFTNRKKMKISLEGTSIWLKEEDLIDKQKWPVLVNFVRAKNEAIKSLKRSNNYVKDSEDAEPTKFSFQDSEDAEPTENRRICGRCRICSRKSDRKSKLKCCRCKRFVCKEHSNTFKTIVCYTCGLCDVN</sequence>
<dbReference type="PANTHER" id="PTHR46600">
    <property type="entry name" value="THAP DOMAIN-CONTAINING"/>
    <property type="match status" value="1"/>
</dbReference>
<keyword evidence="4 12" id="KW-0863">Zinc-finger</keyword>
<dbReference type="Pfam" id="PF05485">
    <property type="entry name" value="THAP"/>
    <property type="match status" value="1"/>
</dbReference>
<dbReference type="InterPro" id="IPR006612">
    <property type="entry name" value="THAP_Znf"/>
</dbReference>
<dbReference type="InterPro" id="IPR038441">
    <property type="entry name" value="THAP_Znf_sf"/>
</dbReference>
<keyword evidence="11" id="KW-0131">Cell cycle</keyword>
<dbReference type="KEGG" id="dvv:114344050"/>
<dbReference type="GO" id="GO:0043565">
    <property type="term" value="F:sequence-specific DNA binding"/>
    <property type="evidence" value="ECO:0007669"/>
    <property type="project" value="InterPro"/>
</dbReference>
<keyword evidence="5" id="KW-0862">Zinc</keyword>